<dbReference type="RefSeq" id="WP_015904988.1">
    <property type="nucleotide sequence ID" value="NC_012108.1"/>
</dbReference>
<dbReference type="KEGG" id="dat:HRM2_31430"/>
<evidence type="ECO:0000256" key="1">
    <source>
        <dbReference type="SAM" id="MobiDB-lite"/>
    </source>
</evidence>
<gene>
    <name evidence="2" type="ordered locus">HRM2_31430</name>
</gene>
<dbReference type="Proteomes" id="UP000000442">
    <property type="component" value="Chromosome"/>
</dbReference>
<reference evidence="2 3" key="1">
    <citation type="journal article" date="2009" name="Environ. Microbiol.">
        <title>Genome sequence of Desulfobacterium autotrophicum HRM2, a marine sulfate reducer oxidizing organic carbon completely to carbon dioxide.</title>
        <authorList>
            <person name="Strittmatter A.W."/>
            <person name="Liesegang H."/>
            <person name="Rabus R."/>
            <person name="Decker I."/>
            <person name="Amann J."/>
            <person name="Andres S."/>
            <person name="Henne A."/>
            <person name="Fricke W.F."/>
            <person name="Martinez-Arias R."/>
            <person name="Bartels D."/>
            <person name="Goesmann A."/>
            <person name="Krause L."/>
            <person name="Puehler A."/>
            <person name="Klenk H.P."/>
            <person name="Richter M."/>
            <person name="Schuler M."/>
            <person name="Gloeckner F.O."/>
            <person name="Meyerdierks A."/>
            <person name="Gottschalk G."/>
            <person name="Amann R."/>
        </authorList>
    </citation>
    <scope>NUCLEOTIDE SEQUENCE [LARGE SCALE GENOMIC DNA]</scope>
    <source>
        <strain evidence="3">ATCC 43914 / DSM 3382 / HRM2</strain>
    </source>
</reference>
<dbReference type="OrthoDB" id="5422153at2"/>
<name>C0QKY6_DESAH</name>
<accession>C0QKY6</accession>
<evidence type="ECO:0000313" key="2">
    <source>
        <dbReference type="EMBL" id="ACN16226.1"/>
    </source>
</evidence>
<dbReference type="HOGENOM" id="CLU_1052613_0_0_7"/>
<sequence>MKRFNSTLVGNIFFLPVLAAALLFVQLPASAGPERIAILPFEIHSKTDLAYMGHGIRQMLTSRLSWKDRVEVAEPQGTDLPGTSMEQTASTLEADYVLSGSITEFAGAFSVDTTVFKTQTQTIQTFFGQAATVDEIIPQLDILAAKINHSLFDRKTAALETIKPPEPEVAAFNTRENPEKLMPKVNGLGDEASGDRPFWKFWGTDDPQPKRTGDTPFWKFWKKDSPDPYDGVESDESFETGTAEPDPAELPEREKEDKPFWKFW</sequence>
<evidence type="ECO:0000313" key="3">
    <source>
        <dbReference type="Proteomes" id="UP000000442"/>
    </source>
</evidence>
<dbReference type="AlphaFoldDB" id="C0QKY6"/>
<feature type="compositionally biased region" description="Basic and acidic residues" evidence="1">
    <location>
        <begin position="250"/>
        <end position="264"/>
    </location>
</feature>
<feature type="region of interest" description="Disordered" evidence="1">
    <location>
        <begin position="200"/>
        <end position="264"/>
    </location>
</feature>
<dbReference type="EMBL" id="CP001087">
    <property type="protein sequence ID" value="ACN16226.1"/>
    <property type="molecule type" value="Genomic_DNA"/>
</dbReference>
<dbReference type="Gene3D" id="3.40.50.10610">
    <property type="entry name" value="ABC-type transport auxiliary lipoprotein component"/>
    <property type="match status" value="1"/>
</dbReference>
<proteinExistence type="predicted"/>
<dbReference type="eggNOG" id="COG5616">
    <property type="taxonomic scope" value="Bacteria"/>
</dbReference>
<protein>
    <submittedName>
        <fullName evidence="2">Uncharacterized protein</fullName>
    </submittedName>
</protein>
<organism evidence="2 3">
    <name type="scientific">Desulforapulum autotrophicum (strain ATCC 43914 / DSM 3382 / VKM B-1955 / HRM2)</name>
    <name type="common">Desulfobacterium autotrophicum</name>
    <dbReference type="NCBI Taxonomy" id="177437"/>
    <lineage>
        <taxon>Bacteria</taxon>
        <taxon>Pseudomonadati</taxon>
        <taxon>Thermodesulfobacteriota</taxon>
        <taxon>Desulfobacteria</taxon>
        <taxon>Desulfobacterales</taxon>
        <taxon>Desulfobacteraceae</taxon>
        <taxon>Desulforapulum</taxon>
    </lineage>
</organism>
<keyword evidence="3" id="KW-1185">Reference proteome</keyword>
<dbReference type="STRING" id="177437.HRM2_31430"/>